<evidence type="ECO:0000256" key="2">
    <source>
        <dbReference type="SAM" id="Phobius"/>
    </source>
</evidence>
<evidence type="ECO:0000256" key="1">
    <source>
        <dbReference type="SAM" id="MobiDB-lite"/>
    </source>
</evidence>
<comment type="caution">
    <text evidence="3">The sequence shown here is derived from an EMBL/GenBank/DDBJ whole genome shotgun (WGS) entry which is preliminary data.</text>
</comment>
<sequence>MDTGSPQLEEGAGTALRTARQDYPERRRQNRRRVAAVSGATRASSSRYLCAWFPTISERANRCQANFGLIARTVVRGEGEINAMRAGVQSPYANEPAVRRATRLAGSACLVQGIVLLACSVGLVISGLVNPQYLIVVCVVALLPGLPAISLLTASRRILRGEINGTTRATSMLITTSGLVLLATIGAIIDGPWPAKILMITLLTGTIITAIFVNRADRALKGFQG</sequence>
<evidence type="ECO:0008006" key="5">
    <source>
        <dbReference type="Google" id="ProtNLM"/>
    </source>
</evidence>
<dbReference type="RefSeq" id="WP_378608288.1">
    <property type="nucleotide sequence ID" value="NZ_JBHSQN010000013.1"/>
</dbReference>
<reference evidence="4" key="1">
    <citation type="journal article" date="2019" name="Int. J. Syst. Evol. Microbiol.">
        <title>The Global Catalogue of Microorganisms (GCM) 10K type strain sequencing project: providing services to taxonomists for standard genome sequencing and annotation.</title>
        <authorList>
            <consortium name="The Broad Institute Genomics Platform"/>
            <consortium name="The Broad Institute Genome Sequencing Center for Infectious Disease"/>
            <person name="Wu L."/>
            <person name="Ma J."/>
        </authorList>
    </citation>
    <scope>NUCLEOTIDE SEQUENCE [LARGE SCALE GENOMIC DNA]</scope>
    <source>
        <strain evidence="4">CCUG 36956</strain>
    </source>
</reference>
<evidence type="ECO:0000313" key="3">
    <source>
        <dbReference type="EMBL" id="MFC6013367.1"/>
    </source>
</evidence>
<dbReference type="EMBL" id="JBHSQN010000013">
    <property type="protein sequence ID" value="MFC6013367.1"/>
    <property type="molecule type" value="Genomic_DNA"/>
</dbReference>
<feature type="region of interest" description="Disordered" evidence="1">
    <location>
        <begin position="1"/>
        <end position="33"/>
    </location>
</feature>
<keyword evidence="4" id="KW-1185">Reference proteome</keyword>
<keyword evidence="2" id="KW-0812">Transmembrane</keyword>
<feature type="transmembrane region" description="Helical" evidence="2">
    <location>
        <begin position="104"/>
        <end position="127"/>
    </location>
</feature>
<keyword evidence="2" id="KW-0472">Membrane</keyword>
<accession>A0ABW1JV85</accession>
<evidence type="ECO:0000313" key="4">
    <source>
        <dbReference type="Proteomes" id="UP001596223"/>
    </source>
</evidence>
<gene>
    <name evidence="3" type="ORF">ACFP3H_20115</name>
</gene>
<name>A0ABW1JV85_9NOCA</name>
<feature type="transmembrane region" description="Helical" evidence="2">
    <location>
        <begin position="133"/>
        <end position="154"/>
    </location>
</feature>
<feature type="transmembrane region" description="Helical" evidence="2">
    <location>
        <begin position="195"/>
        <end position="213"/>
    </location>
</feature>
<organism evidence="3 4">
    <name type="scientific">Nocardia lasii</name>
    <dbReference type="NCBI Taxonomy" id="1616107"/>
    <lineage>
        <taxon>Bacteria</taxon>
        <taxon>Bacillati</taxon>
        <taxon>Actinomycetota</taxon>
        <taxon>Actinomycetes</taxon>
        <taxon>Mycobacteriales</taxon>
        <taxon>Nocardiaceae</taxon>
        <taxon>Nocardia</taxon>
    </lineage>
</organism>
<dbReference type="Proteomes" id="UP001596223">
    <property type="component" value="Unassembled WGS sequence"/>
</dbReference>
<protein>
    <recommendedName>
        <fullName evidence="5">DUF1616 domain-containing protein</fullName>
    </recommendedName>
</protein>
<proteinExistence type="predicted"/>
<feature type="transmembrane region" description="Helical" evidence="2">
    <location>
        <begin position="166"/>
        <end position="189"/>
    </location>
</feature>
<keyword evidence="2" id="KW-1133">Transmembrane helix</keyword>